<sequence>MCGKKLKCPIFTIRWRIDVSRHIRVGKGLKRICDLANVVKGSDVEKRDLDAELGPHISEEKLSSRIALVVDENLCREMDQWRLILRLDHREVVS</sequence>
<dbReference type="HOGENOM" id="CLU_2390588_0_0_1"/>
<gene>
    <name evidence="1" type="primary">AlNc14C358G10970</name>
    <name evidence="1" type="ORF">ALNC14_123580</name>
</gene>
<name>F0WXM0_9STRA</name>
<reference evidence="1" key="2">
    <citation type="submission" date="2011-02" db="EMBL/GenBank/DDBJ databases">
        <authorList>
            <person name="MacLean D."/>
        </authorList>
    </citation>
    <scope>NUCLEOTIDE SEQUENCE</scope>
</reference>
<organism evidence="1">
    <name type="scientific">Albugo laibachii Nc14</name>
    <dbReference type="NCBI Taxonomy" id="890382"/>
    <lineage>
        <taxon>Eukaryota</taxon>
        <taxon>Sar</taxon>
        <taxon>Stramenopiles</taxon>
        <taxon>Oomycota</taxon>
        <taxon>Peronosporomycetes</taxon>
        <taxon>Albuginales</taxon>
        <taxon>Albuginaceae</taxon>
        <taxon>Albugo</taxon>
    </lineage>
</organism>
<protein>
    <submittedName>
        <fullName evidence="1">AlNc14C358G10970 protein</fullName>
    </submittedName>
</protein>
<proteinExistence type="predicted"/>
<reference evidence="1" key="1">
    <citation type="journal article" date="2011" name="PLoS Biol.">
        <title>Gene gain and loss during evolution of obligate parasitism in the white rust pathogen of Arabidopsis thaliana.</title>
        <authorList>
            <person name="Kemen E."/>
            <person name="Gardiner A."/>
            <person name="Schultz-Larsen T."/>
            <person name="Kemen A.C."/>
            <person name="Balmuth A.L."/>
            <person name="Robert-Seilaniantz A."/>
            <person name="Bailey K."/>
            <person name="Holub E."/>
            <person name="Studholme D.J."/>
            <person name="Maclean D."/>
            <person name="Jones J.D."/>
        </authorList>
    </citation>
    <scope>NUCLEOTIDE SEQUENCE</scope>
</reference>
<dbReference type="EMBL" id="FR824403">
    <property type="protein sequence ID" value="CCA26214.1"/>
    <property type="molecule type" value="Genomic_DNA"/>
</dbReference>
<dbReference type="AlphaFoldDB" id="F0WXM0"/>
<accession>F0WXM0</accession>
<evidence type="ECO:0000313" key="1">
    <source>
        <dbReference type="EMBL" id="CCA26214.1"/>
    </source>
</evidence>